<dbReference type="InterPro" id="IPR021720">
    <property type="entry name" value="Malectin_dom"/>
</dbReference>
<sequence length="936" mass="105639">MPNVPQAIQERSANLGKEDFRIFSQDNRLFIIGGSDVATLYGAYRYAELLGVRFYLHGDVIPDEPYTGSLTHFKEELNSPLFSTRGILPFHDFPEGPDWWNEDDYKAYFSQLTKLRMNFFGLHTYPEGGPHAEPSVWIGLKKDIQDSAKVAKSYPATFANTQRPGHWGYAPLTTSQFSSGASLLYDREVYGADILKGTEPFPTTPDSMCLLFERTGKLLSSAFDFGHQFGLKFCMGTETPLTIPQMVRSELKRQGINPESEDATRMLYEGIFNRITQTHSLDYYWLWTPESWTWGNPTNKVVQQTINDIKIANSVLADMNYPFELALSGWVLGPPQNRSGFDQIIPARSPISCISRMWGQDRIERGFYKIKTDRPKWAIPWLEEDPRMTIPQFWVGRMRADAAEALDYNCNGLIGIHWRTRSIAPNVRALTEASWSQKDWNPNFGKPYIETPVQTEDVRIQGKVNADDGRIIKGTKDSPVFNSLCYDMESYLVKVPNGVYTVTLQFCENVYNQQGKRVFGVNVEGEAVATHLDVFAKVGKDTAYEIKTKPIAVKDGVLNIDFNVEVENPFISGIIIKGKTEDVNQVKGEYFKRAINAGGIAYKDYEADLPEGTGMESSQPRDMEAFSFYKDYATGEFGKEIADSAAAIFVSVDGFYGNGGNDNVKIPRPANWVSNSGPGAVMPNQAPWDKEKQKYAFVDHFARLGSKVNGKGNIDRFNYWVNTFNYTKAMAKLGCTRGLLDQAMEKAENMTNAKQRKQFVQKEILPIRIQMSREWEEMMGYLLQTVYTPGELGTVANLEQLSRAGNHFLDKHDDMIQRYTGAALPKEAGLSTQYKGPTRIILLTERSLIEKDEKMILKTIILSSGKTSIPVLKYRQIGERDFRSAEMELIARNTYSLTMPSVSLNGLEYYVTVEEAGNSINYPASAPTINNVIMAF</sequence>
<evidence type="ECO:0000256" key="2">
    <source>
        <dbReference type="ARBA" id="ARBA00009141"/>
    </source>
</evidence>
<name>A0AB34LAU9_PARDI</name>
<dbReference type="EMBL" id="JNHK01000097">
    <property type="protein sequence ID" value="KDS34785.1"/>
    <property type="molecule type" value="Genomic_DNA"/>
</dbReference>
<evidence type="ECO:0000256" key="1">
    <source>
        <dbReference type="ARBA" id="ARBA00004115"/>
    </source>
</evidence>
<dbReference type="SUPFAM" id="SSF49785">
    <property type="entry name" value="Galactose-binding domain-like"/>
    <property type="match status" value="1"/>
</dbReference>
<reference evidence="12 13" key="1">
    <citation type="submission" date="2014-04" db="EMBL/GenBank/DDBJ databases">
        <authorList>
            <person name="Sears C."/>
            <person name="Carroll K."/>
            <person name="Sack B.R."/>
            <person name="Qadri F."/>
            <person name="Myers L.L."/>
            <person name="Chung G.-T."/>
            <person name="Escheverria P."/>
            <person name="Fraser C.M."/>
            <person name="Sadzewicz L."/>
            <person name="Shefchek K.A."/>
            <person name="Tallon L."/>
            <person name="Das S.P."/>
            <person name="Daugherty S."/>
            <person name="Mongodin E.F."/>
        </authorList>
    </citation>
    <scope>NUCLEOTIDE SEQUENCE [LARGE SCALE GENOMIC DNA]</scope>
    <source>
        <strain evidence="12 13">3776 D15 i</strain>
    </source>
</reference>
<comment type="subcellular location">
    <subcellularLocation>
        <location evidence="1">Endoplasmic reticulum membrane</location>
        <topology evidence="1">Single-pass type I membrane protein</topology>
    </subcellularLocation>
</comment>
<keyword evidence="5" id="KW-0378">Hydrolase</keyword>
<keyword evidence="3" id="KW-0812">Transmembrane</keyword>
<comment type="caution">
    <text evidence="12">The sequence shown here is derived from an EMBL/GenBank/DDBJ whole genome shotgun (WGS) entry which is preliminary data.</text>
</comment>
<dbReference type="GO" id="GO:0016020">
    <property type="term" value="C:membrane"/>
    <property type="evidence" value="ECO:0007669"/>
    <property type="project" value="TreeGrafter"/>
</dbReference>
<dbReference type="InterPro" id="IPR029018">
    <property type="entry name" value="Hex-like_dom2"/>
</dbReference>
<keyword evidence="10" id="KW-0119">Carbohydrate metabolism</keyword>
<dbReference type="SUPFAM" id="SSF55545">
    <property type="entry name" value="beta-N-acetylhexosaminidase-like domain"/>
    <property type="match status" value="1"/>
</dbReference>
<evidence type="ECO:0000256" key="6">
    <source>
        <dbReference type="ARBA" id="ARBA00022824"/>
    </source>
</evidence>
<evidence type="ECO:0000256" key="4">
    <source>
        <dbReference type="ARBA" id="ARBA00022729"/>
    </source>
</evidence>
<keyword evidence="6" id="KW-0256">Endoplasmic reticulum</keyword>
<comment type="similarity">
    <text evidence="2">Belongs to the malectin family.</text>
</comment>
<keyword evidence="4" id="KW-0732">Signal</keyword>
<dbReference type="GO" id="GO:0016787">
    <property type="term" value="F:hydrolase activity"/>
    <property type="evidence" value="ECO:0007669"/>
    <property type="project" value="UniProtKB-KW"/>
</dbReference>
<evidence type="ECO:0000256" key="9">
    <source>
        <dbReference type="ARBA" id="ARBA00023180"/>
    </source>
</evidence>
<evidence type="ECO:0000259" key="11">
    <source>
        <dbReference type="Pfam" id="PF11721"/>
    </source>
</evidence>
<evidence type="ECO:0000313" key="12">
    <source>
        <dbReference type="EMBL" id="KDS34785.1"/>
    </source>
</evidence>
<keyword evidence="9" id="KW-0325">Glycoprotein</keyword>
<dbReference type="GO" id="GO:0030246">
    <property type="term" value="F:carbohydrate binding"/>
    <property type="evidence" value="ECO:0007669"/>
    <property type="project" value="InterPro"/>
</dbReference>
<dbReference type="Pfam" id="PF11721">
    <property type="entry name" value="Malectin"/>
    <property type="match status" value="1"/>
</dbReference>
<evidence type="ECO:0000256" key="8">
    <source>
        <dbReference type="ARBA" id="ARBA00023136"/>
    </source>
</evidence>
<evidence type="ECO:0000256" key="10">
    <source>
        <dbReference type="ARBA" id="ARBA00023277"/>
    </source>
</evidence>
<dbReference type="PANTHER" id="PTHR13460">
    <property type="match status" value="1"/>
</dbReference>
<proteinExistence type="inferred from homology"/>
<evidence type="ECO:0000256" key="3">
    <source>
        <dbReference type="ARBA" id="ARBA00022692"/>
    </source>
</evidence>
<evidence type="ECO:0000256" key="5">
    <source>
        <dbReference type="ARBA" id="ARBA00022801"/>
    </source>
</evidence>
<keyword evidence="8" id="KW-0472">Membrane</keyword>
<organism evidence="12 13">
    <name type="scientific">Parabacteroides distasonis str. 3776 D15 i</name>
    <dbReference type="NCBI Taxonomy" id="1339342"/>
    <lineage>
        <taxon>Bacteria</taxon>
        <taxon>Pseudomonadati</taxon>
        <taxon>Bacteroidota</taxon>
        <taxon>Bacteroidia</taxon>
        <taxon>Bacteroidales</taxon>
        <taxon>Tannerellaceae</taxon>
        <taxon>Parabacteroides</taxon>
    </lineage>
</organism>
<evidence type="ECO:0000256" key="7">
    <source>
        <dbReference type="ARBA" id="ARBA00022989"/>
    </source>
</evidence>
<feature type="domain" description="Malectin" evidence="11">
    <location>
        <begin position="467"/>
        <end position="572"/>
    </location>
</feature>
<keyword evidence="7" id="KW-1133">Transmembrane helix</keyword>
<dbReference type="Gene3D" id="3.30.379.10">
    <property type="entry name" value="Chitobiase/beta-hexosaminidase domain 2-like"/>
    <property type="match status" value="1"/>
</dbReference>
<dbReference type="PANTHER" id="PTHR13460:SF0">
    <property type="entry name" value="MALECTIN"/>
    <property type="match status" value="1"/>
</dbReference>
<evidence type="ECO:0000313" key="13">
    <source>
        <dbReference type="Proteomes" id="UP000027850"/>
    </source>
</evidence>
<dbReference type="InterPro" id="IPR008979">
    <property type="entry name" value="Galactose-bd-like_sf"/>
</dbReference>
<dbReference type="InterPro" id="IPR039155">
    <property type="entry name" value="MLEC"/>
</dbReference>
<dbReference type="Gene3D" id="2.60.120.430">
    <property type="entry name" value="Galactose-binding lectin"/>
    <property type="match status" value="1"/>
</dbReference>
<protein>
    <submittedName>
        <fullName evidence="12">Di-glucose binding within endoplasmic reticulum family protein</fullName>
    </submittedName>
</protein>
<accession>A0AB34LAU9</accession>
<dbReference type="GO" id="GO:0005975">
    <property type="term" value="P:carbohydrate metabolic process"/>
    <property type="evidence" value="ECO:0007669"/>
    <property type="project" value="UniProtKB-ARBA"/>
</dbReference>
<gene>
    <name evidence="12" type="ORF">M091_2924</name>
</gene>
<dbReference type="AlphaFoldDB" id="A0AB34LAU9"/>
<dbReference type="Proteomes" id="UP000027850">
    <property type="component" value="Unassembled WGS sequence"/>
</dbReference>